<sequence>MTRFLRVGILALAPLVFSFASTATSFANNIAQENKSAATPQYVIISFDGAQHIAQWQRSRALGREINAHFSYFLSCVYLLTPETRFTYKAPGFGKPRSNVGYAQSRDEVAGRLDQIWQAHLEGHDISSHGCGHFDGKGWSLSDWNSEFEQFTDIVGGAWKRNGIEGEPAGWQDFVHDEIRGFRAPYLSTNNALYKALAGQGFLYDASGVSKGPVLPKARGGVERFSLPLIPEGPNERNVIAMDYNLYVRHSGGKERPEKASVYEERAYEAFLASFDKQYRGQRIPVQLGFHFTLMNGGAYWNALERFAREVCSKNDVRCVSYRDYLAAQAGDERARPKAEGGGT</sequence>
<dbReference type="PATRIC" id="fig|1231190.3.peg.3335"/>
<dbReference type="Gene3D" id="3.20.20.370">
    <property type="entry name" value="Glycoside hydrolase/deacetylase"/>
    <property type="match status" value="1"/>
</dbReference>
<accession>K2N1N0</accession>
<dbReference type="InterPro" id="IPR052740">
    <property type="entry name" value="CE4"/>
</dbReference>
<protein>
    <recommendedName>
        <fullName evidence="4">Polysaccharide deacetylase</fullName>
    </recommendedName>
</protein>
<keyword evidence="1" id="KW-0732">Signal</keyword>
<dbReference type="eggNOG" id="COG0726">
    <property type="taxonomic scope" value="Bacteria"/>
</dbReference>
<evidence type="ECO:0008006" key="4">
    <source>
        <dbReference type="Google" id="ProtNLM"/>
    </source>
</evidence>
<reference evidence="2 3" key="1">
    <citation type="journal article" date="2012" name="J. Bacteriol.">
        <title>Genome Sequence of Nitratireductor indicus Type Strain C115.</title>
        <authorList>
            <person name="Lai Q."/>
            <person name="Li G."/>
            <person name="Yu Z."/>
            <person name="Shao Z."/>
        </authorList>
    </citation>
    <scope>NUCLEOTIDE SEQUENCE [LARGE SCALE GENOMIC DNA]</scope>
    <source>
        <strain evidence="2 3">C115</strain>
    </source>
</reference>
<gene>
    <name evidence="2" type="ORF">NA8A_16116</name>
</gene>
<dbReference type="AlphaFoldDB" id="K2N1N0"/>
<dbReference type="InterPro" id="IPR011330">
    <property type="entry name" value="Glyco_hydro/deAcase_b/a-brl"/>
</dbReference>
<feature type="signal peptide" evidence="1">
    <location>
        <begin position="1"/>
        <end position="27"/>
    </location>
</feature>
<dbReference type="GO" id="GO:0005975">
    <property type="term" value="P:carbohydrate metabolic process"/>
    <property type="evidence" value="ECO:0007669"/>
    <property type="project" value="InterPro"/>
</dbReference>
<keyword evidence="3" id="KW-1185">Reference proteome</keyword>
<evidence type="ECO:0000256" key="1">
    <source>
        <dbReference type="SAM" id="SignalP"/>
    </source>
</evidence>
<dbReference type="PANTHER" id="PTHR45985">
    <property type="match status" value="1"/>
</dbReference>
<organism evidence="2 3">
    <name type="scientific">Nitratireductor indicus C115</name>
    <dbReference type="NCBI Taxonomy" id="1231190"/>
    <lineage>
        <taxon>Bacteria</taxon>
        <taxon>Pseudomonadati</taxon>
        <taxon>Pseudomonadota</taxon>
        <taxon>Alphaproteobacteria</taxon>
        <taxon>Hyphomicrobiales</taxon>
        <taxon>Phyllobacteriaceae</taxon>
        <taxon>Nitratireductor</taxon>
    </lineage>
</organism>
<evidence type="ECO:0000313" key="3">
    <source>
        <dbReference type="Proteomes" id="UP000007374"/>
    </source>
</evidence>
<feature type="chain" id="PRO_5003861811" description="Polysaccharide deacetylase" evidence="1">
    <location>
        <begin position="28"/>
        <end position="344"/>
    </location>
</feature>
<dbReference type="EMBL" id="AMSI01000011">
    <property type="protein sequence ID" value="EKF41393.1"/>
    <property type="molecule type" value="Genomic_DNA"/>
</dbReference>
<dbReference type="STRING" id="721133.SAMN05216176_11185"/>
<comment type="caution">
    <text evidence="2">The sequence shown here is derived from an EMBL/GenBank/DDBJ whole genome shotgun (WGS) entry which is preliminary data.</text>
</comment>
<dbReference type="PANTHER" id="PTHR45985:SF3">
    <property type="entry name" value="CHITIN DEACETYLASE-LIKE 4"/>
    <property type="match status" value="1"/>
</dbReference>
<dbReference type="Proteomes" id="UP000007374">
    <property type="component" value="Unassembled WGS sequence"/>
</dbReference>
<proteinExistence type="predicted"/>
<dbReference type="SUPFAM" id="SSF88713">
    <property type="entry name" value="Glycoside hydrolase/deacetylase"/>
    <property type="match status" value="1"/>
</dbReference>
<dbReference type="RefSeq" id="WP_009451412.1">
    <property type="nucleotide sequence ID" value="NZ_AMSI01000011.1"/>
</dbReference>
<evidence type="ECO:0000313" key="2">
    <source>
        <dbReference type="EMBL" id="EKF41393.1"/>
    </source>
</evidence>
<name>K2N1N0_9HYPH</name>